<feature type="compositionally biased region" description="Basic and acidic residues" evidence="1">
    <location>
        <begin position="44"/>
        <end position="61"/>
    </location>
</feature>
<dbReference type="EMBL" id="AXCZ01000346">
    <property type="protein sequence ID" value="KGM08409.1"/>
    <property type="molecule type" value="Genomic_DNA"/>
</dbReference>
<proteinExistence type="predicted"/>
<evidence type="ECO:0000256" key="2">
    <source>
        <dbReference type="SAM" id="Phobius"/>
    </source>
</evidence>
<comment type="caution">
    <text evidence="3">The sequence shown here is derived from an EMBL/GenBank/DDBJ whole genome shotgun (WGS) entry which is preliminary data.</text>
</comment>
<organism evidence="3 4">
    <name type="scientific">Cellulomonas bogoriensis 69B4 = DSM 16987</name>
    <dbReference type="NCBI Taxonomy" id="1386082"/>
    <lineage>
        <taxon>Bacteria</taxon>
        <taxon>Bacillati</taxon>
        <taxon>Actinomycetota</taxon>
        <taxon>Actinomycetes</taxon>
        <taxon>Micrococcales</taxon>
        <taxon>Cellulomonadaceae</taxon>
        <taxon>Cellulomonas</taxon>
    </lineage>
</organism>
<keyword evidence="2" id="KW-0472">Membrane</keyword>
<evidence type="ECO:0000256" key="1">
    <source>
        <dbReference type="SAM" id="MobiDB-lite"/>
    </source>
</evidence>
<evidence type="ECO:0000313" key="3">
    <source>
        <dbReference type="EMBL" id="KGM08409.1"/>
    </source>
</evidence>
<name>A0A0A0BMV9_9CELL</name>
<feature type="transmembrane region" description="Helical" evidence="2">
    <location>
        <begin position="68"/>
        <end position="86"/>
    </location>
</feature>
<dbReference type="Proteomes" id="UP000054314">
    <property type="component" value="Unassembled WGS sequence"/>
</dbReference>
<feature type="region of interest" description="Disordered" evidence="1">
    <location>
        <begin position="1"/>
        <end position="61"/>
    </location>
</feature>
<dbReference type="AlphaFoldDB" id="A0A0A0BMV9"/>
<sequence>MSNPYAPPSRREGDQEDAPGHEPPVVARPPQDEGGPEPEGGWPEEPRPERPQRPAADPEKVRAASRQVLHFAVLMLATLVTSTLPFPWQVAAVAFALTTMVVGVRALVAVWTSGARGTMLAVVIAGLLLASMLATTMTAMVALWPLQMERQQCLDRALTISATQACERDYRDGLDERLNRLGGG</sequence>
<feature type="transmembrane region" description="Helical" evidence="2">
    <location>
        <begin position="119"/>
        <end position="144"/>
    </location>
</feature>
<keyword evidence="4" id="KW-1185">Reference proteome</keyword>
<dbReference type="OrthoDB" id="5148493at2"/>
<dbReference type="RefSeq" id="WP_035063102.1">
    <property type="nucleotide sequence ID" value="NZ_AXCZ01000346.1"/>
</dbReference>
<keyword evidence="2" id="KW-0812">Transmembrane</keyword>
<keyword evidence="2" id="KW-1133">Transmembrane helix</keyword>
<feature type="compositionally biased region" description="Low complexity" evidence="1">
    <location>
        <begin position="28"/>
        <end position="43"/>
    </location>
</feature>
<gene>
    <name evidence="3" type="ORF">N869_08280</name>
</gene>
<protein>
    <submittedName>
        <fullName evidence="3">Uncharacterized protein</fullName>
    </submittedName>
</protein>
<accession>A0A0A0BMV9</accession>
<feature type="transmembrane region" description="Helical" evidence="2">
    <location>
        <begin position="92"/>
        <end position="112"/>
    </location>
</feature>
<evidence type="ECO:0000313" key="4">
    <source>
        <dbReference type="Proteomes" id="UP000054314"/>
    </source>
</evidence>
<reference evidence="3 4" key="1">
    <citation type="submission" date="2013-08" db="EMBL/GenBank/DDBJ databases">
        <title>Genome sequencing of Cellulomonas bogoriensis 69B4.</title>
        <authorList>
            <person name="Chen F."/>
            <person name="Li Y."/>
            <person name="Wang G."/>
        </authorList>
    </citation>
    <scope>NUCLEOTIDE SEQUENCE [LARGE SCALE GENOMIC DNA]</scope>
    <source>
        <strain evidence="3 4">69B4</strain>
    </source>
</reference>